<dbReference type="SUPFAM" id="SSF51430">
    <property type="entry name" value="NAD(P)-linked oxidoreductase"/>
    <property type="match status" value="1"/>
</dbReference>
<evidence type="ECO:0000256" key="1">
    <source>
        <dbReference type="ARBA" id="ARBA00023002"/>
    </source>
</evidence>
<organism evidence="4 5">
    <name type="scientific">Dulcicalothrix desertica PCC 7102</name>
    <dbReference type="NCBI Taxonomy" id="232991"/>
    <lineage>
        <taxon>Bacteria</taxon>
        <taxon>Bacillati</taxon>
        <taxon>Cyanobacteriota</taxon>
        <taxon>Cyanophyceae</taxon>
        <taxon>Nostocales</taxon>
        <taxon>Calotrichaceae</taxon>
        <taxon>Dulcicalothrix</taxon>
    </lineage>
</organism>
<dbReference type="Pfam" id="PF00248">
    <property type="entry name" value="Aldo_ket_red"/>
    <property type="match status" value="1"/>
</dbReference>
<gene>
    <name evidence="4" type="ORF">DSM106972_036350</name>
</gene>
<comment type="caution">
    <text evidence="4">The sequence shown here is derived from an EMBL/GenBank/DDBJ whole genome shotgun (WGS) entry which is preliminary data.</text>
</comment>
<dbReference type="PRINTS" id="PR00069">
    <property type="entry name" value="ALDKETRDTASE"/>
</dbReference>
<dbReference type="InterPro" id="IPR020471">
    <property type="entry name" value="AKR"/>
</dbReference>
<sequence length="320" mass="35703">MEKRRLGTSDVNITPIIMGTWQAGKKQWVGIEDADSIKAIRAAVDAGITTIDTAEVYGQGHSERIVAEALSNIRDQVEYATKVFANHLKYNQVIEACDNSLKNLKTDYIDLYQIHWPSGAFKTEIVPIEETMRALNELKTQGKIRAIGVSNFSLAQLEEASQYGRIDSLQPPYSLFWRYVEKDAAPYCVENQISIIAYSPLAQGLLTGKFEKGHKFEQGDNRADNKLFQGENFERALQALEKLRQEAESYNCTLAQLAIVWLIAQPQSNAIVGARNAEQAVANAKAGNVKLSKQDLQQIDAIGRLVTDHLDDSPGMWTWA</sequence>
<dbReference type="GO" id="GO:0016491">
    <property type="term" value="F:oxidoreductase activity"/>
    <property type="evidence" value="ECO:0007669"/>
    <property type="project" value="UniProtKB-KW"/>
</dbReference>
<dbReference type="GO" id="GO:0005829">
    <property type="term" value="C:cytosol"/>
    <property type="evidence" value="ECO:0007669"/>
    <property type="project" value="TreeGrafter"/>
</dbReference>
<dbReference type="PANTHER" id="PTHR43364:SF4">
    <property type="entry name" value="NAD(P)-LINKED OXIDOREDUCTASE SUPERFAMILY PROTEIN"/>
    <property type="match status" value="1"/>
</dbReference>
<dbReference type="PANTHER" id="PTHR43364">
    <property type="entry name" value="NADH-SPECIFIC METHYLGLYOXAL REDUCTASE-RELATED"/>
    <property type="match status" value="1"/>
</dbReference>
<dbReference type="OrthoDB" id="9809990at2"/>
<accession>A0A433VHQ6</accession>
<dbReference type="PROSITE" id="PS00062">
    <property type="entry name" value="ALDOKETO_REDUCTASE_2"/>
    <property type="match status" value="1"/>
</dbReference>
<reference evidence="4" key="2">
    <citation type="journal article" date="2019" name="Genome Biol. Evol.">
        <title>Day and night: Metabolic profiles and evolutionary relationships of six axenic non-marine cyanobacteria.</title>
        <authorList>
            <person name="Will S.E."/>
            <person name="Henke P."/>
            <person name="Boedeker C."/>
            <person name="Huang S."/>
            <person name="Brinkmann H."/>
            <person name="Rohde M."/>
            <person name="Jarek M."/>
            <person name="Friedl T."/>
            <person name="Seufert S."/>
            <person name="Schumacher M."/>
            <person name="Overmann J."/>
            <person name="Neumann-Schaal M."/>
            <person name="Petersen J."/>
        </authorList>
    </citation>
    <scope>NUCLEOTIDE SEQUENCE [LARGE SCALE GENOMIC DNA]</scope>
    <source>
        <strain evidence="4">PCC 7102</strain>
    </source>
</reference>
<dbReference type="InterPro" id="IPR023210">
    <property type="entry name" value="NADP_OxRdtase_dom"/>
</dbReference>
<dbReference type="InterPro" id="IPR050523">
    <property type="entry name" value="AKR_Detox_Biosynth"/>
</dbReference>
<dbReference type="RefSeq" id="WP_127082087.1">
    <property type="nucleotide sequence ID" value="NZ_RSCL01000008.1"/>
</dbReference>
<evidence type="ECO:0000313" key="5">
    <source>
        <dbReference type="Proteomes" id="UP000271624"/>
    </source>
</evidence>
<dbReference type="InterPro" id="IPR036812">
    <property type="entry name" value="NAD(P)_OxRdtase_dom_sf"/>
</dbReference>
<keyword evidence="2" id="KW-0175">Coiled coil</keyword>
<dbReference type="Proteomes" id="UP000271624">
    <property type="component" value="Unassembled WGS sequence"/>
</dbReference>
<name>A0A433VHQ6_9CYAN</name>
<evidence type="ECO:0000256" key="2">
    <source>
        <dbReference type="SAM" id="Coils"/>
    </source>
</evidence>
<feature type="domain" description="NADP-dependent oxidoreductase" evidence="3">
    <location>
        <begin position="15"/>
        <end position="302"/>
    </location>
</feature>
<reference evidence="4" key="1">
    <citation type="submission" date="2018-12" db="EMBL/GenBank/DDBJ databases">
        <authorList>
            <person name="Will S."/>
            <person name="Neumann-Schaal M."/>
            <person name="Henke P."/>
        </authorList>
    </citation>
    <scope>NUCLEOTIDE SEQUENCE</scope>
    <source>
        <strain evidence="4">PCC 7102</strain>
    </source>
</reference>
<feature type="coiled-coil region" evidence="2">
    <location>
        <begin position="233"/>
        <end position="294"/>
    </location>
</feature>
<dbReference type="CDD" id="cd19085">
    <property type="entry name" value="AKR_AKR11B3"/>
    <property type="match status" value="1"/>
</dbReference>
<proteinExistence type="predicted"/>
<keyword evidence="5" id="KW-1185">Reference proteome</keyword>
<evidence type="ECO:0000313" key="4">
    <source>
        <dbReference type="EMBL" id="RUT05628.1"/>
    </source>
</evidence>
<keyword evidence="1" id="KW-0560">Oxidoreductase</keyword>
<evidence type="ECO:0000259" key="3">
    <source>
        <dbReference type="Pfam" id="PF00248"/>
    </source>
</evidence>
<dbReference type="Gene3D" id="3.20.20.100">
    <property type="entry name" value="NADP-dependent oxidoreductase domain"/>
    <property type="match status" value="1"/>
</dbReference>
<dbReference type="EMBL" id="RSCL01000008">
    <property type="protein sequence ID" value="RUT05628.1"/>
    <property type="molecule type" value="Genomic_DNA"/>
</dbReference>
<protein>
    <submittedName>
        <fullName evidence="4">Oxidoreductase</fullName>
    </submittedName>
</protein>
<dbReference type="AlphaFoldDB" id="A0A433VHQ6"/>
<dbReference type="InterPro" id="IPR018170">
    <property type="entry name" value="Aldo/ket_reductase_CS"/>
</dbReference>